<keyword evidence="1 7" id="KW-0678">Repressor</keyword>
<reference evidence="9" key="1">
    <citation type="submission" date="2021-05" db="EMBL/GenBank/DDBJ databases">
        <title>Genomic insights into ecological role and evolution of a novel Thermoplasmata order Candidatus Sysuiplasmatales.</title>
        <authorList>
            <person name="Yuan Y."/>
        </authorList>
    </citation>
    <scope>NUCLEOTIDE SEQUENCE</scope>
    <source>
        <strain evidence="9">TUT19-bin139</strain>
    </source>
</reference>
<dbReference type="PROSITE" id="PS51161">
    <property type="entry name" value="ATP_CONE"/>
    <property type="match status" value="1"/>
</dbReference>
<dbReference type="Proteomes" id="UP000750197">
    <property type="component" value="Unassembled WGS sequence"/>
</dbReference>
<sequence>MRCPYCGNDSTEVIDSREVPNESSTRRRRQCNDCKHRFTTYEKPDFAGVTVIKRDNTRESFNRDKVLSGILKACEKRKISREAMDRVVDKIEAKINGNDIKEIKSSAIGDMVVKELFKLDSVAYIRFASVYKNFDSPDEFKEVVKLFEKGKRKEKKEKK</sequence>
<dbReference type="EMBL" id="JAHEAC010000152">
    <property type="protein sequence ID" value="MBX8645040.1"/>
    <property type="molecule type" value="Genomic_DNA"/>
</dbReference>
<comment type="cofactor">
    <cofactor evidence="7">
        <name>Zn(2+)</name>
        <dbReference type="ChEBI" id="CHEBI:29105"/>
    </cofactor>
    <text evidence="7">Binds 1 zinc ion.</text>
</comment>
<evidence type="ECO:0000259" key="8">
    <source>
        <dbReference type="PROSITE" id="PS51161"/>
    </source>
</evidence>
<name>A0A8J8CE38_9ARCH</name>
<dbReference type="Pfam" id="PF22811">
    <property type="entry name" value="Zn_ribbon_NrdR"/>
    <property type="match status" value="1"/>
</dbReference>
<evidence type="ECO:0000256" key="6">
    <source>
        <dbReference type="ARBA" id="ARBA00023163"/>
    </source>
</evidence>
<comment type="caution">
    <text evidence="9">The sequence shown here is derived from an EMBL/GenBank/DDBJ whole genome shotgun (WGS) entry which is preliminary data.</text>
</comment>
<dbReference type="AlphaFoldDB" id="A0A8J8CE38"/>
<dbReference type="GO" id="GO:0045892">
    <property type="term" value="P:negative regulation of DNA-templated transcription"/>
    <property type="evidence" value="ECO:0007669"/>
    <property type="project" value="UniProtKB-UniRule"/>
</dbReference>
<dbReference type="InterPro" id="IPR055173">
    <property type="entry name" value="NrdR-like_N"/>
</dbReference>
<comment type="similarity">
    <text evidence="7">Belongs to the NrdR family.</text>
</comment>
<dbReference type="GO" id="GO:0008270">
    <property type="term" value="F:zinc ion binding"/>
    <property type="evidence" value="ECO:0007669"/>
    <property type="project" value="UniProtKB-UniRule"/>
</dbReference>
<evidence type="ECO:0000313" key="10">
    <source>
        <dbReference type="Proteomes" id="UP000750197"/>
    </source>
</evidence>
<keyword evidence="4 7" id="KW-0805">Transcription regulation</keyword>
<keyword evidence="7" id="KW-0863">Zinc-finger</keyword>
<evidence type="ECO:0000256" key="5">
    <source>
        <dbReference type="ARBA" id="ARBA00023125"/>
    </source>
</evidence>
<dbReference type="HAMAP" id="MF_00440">
    <property type="entry name" value="NrdR"/>
    <property type="match status" value="1"/>
</dbReference>
<keyword evidence="2 7" id="KW-0547">Nucleotide-binding</keyword>
<dbReference type="GO" id="GO:0003677">
    <property type="term" value="F:DNA binding"/>
    <property type="evidence" value="ECO:0007669"/>
    <property type="project" value="UniProtKB-KW"/>
</dbReference>
<proteinExistence type="inferred from homology"/>
<dbReference type="NCBIfam" id="TIGR00244">
    <property type="entry name" value="transcriptional regulator NrdR"/>
    <property type="match status" value="1"/>
</dbReference>
<organism evidence="9 10">
    <name type="scientific">Candidatus Sysuiplasma superficiale</name>
    <dbReference type="NCBI Taxonomy" id="2823368"/>
    <lineage>
        <taxon>Archaea</taxon>
        <taxon>Methanobacteriati</taxon>
        <taxon>Thermoplasmatota</taxon>
        <taxon>Thermoplasmata</taxon>
        <taxon>Candidatus Sysuiplasmatales</taxon>
        <taxon>Candidatus Sysuiplasmataceae</taxon>
        <taxon>Candidatus Sysuiplasma</taxon>
    </lineage>
</organism>
<dbReference type="InterPro" id="IPR003796">
    <property type="entry name" value="RNR_NrdR-like"/>
</dbReference>
<evidence type="ECO:0000256" key="2">
    <source>
        <dbReference type="ARBA" id="ARBA00022741"/>
    </source>
</evidence>
<feature type="domain" description="ATP-cone" evidence="8">
    <location>
        <begin position="49"/>
        <end position="139"/>
    </location>
</feature>
<evidence type="ECO:0000256" key="7">
    <source>
        <dbReference type="HAMAP-Rule" id="MF_00440"/>
    </source>
</evidence>
<evidence type="ECO:0000256" key="4">
    <source>
        <dbReference type="ARBA" id="ARBA00023015"/>
    </source>
</evidence>
<gene>
    <name evidence="7 9" type="primary">nrdR</name>
    <name evidence="9" type="ORF">KIY12_10055</name>
</gene>
<dbReference type="InterPro" id="IPR005144">
    <property type="entry name" value="ATP-cone_dom"/>
</dbReference>
<evidence type="ECO:0000256" key="3">
    <source>
        <dbReference type="ARBA" id="ARBA00022840"/>
    </source>
</evidence>
<dbReference type="PANTHER" id="PTHR30455">
    <property type="entry name" value="TRANSCRIPTIONAL REPRESSOR NRDR"/>
    <property type="match status" value="1"/>
</dbReference>
<evidence type="ECO:0000313" key="9">
    <source>
        <dbReference type="EMBL" id="MBX8645040.1"/>
    </source>
</evidence>
<keyword evidence="6 7" id="KW-0804">Transcription</keyword>
<protein>
    <recommendedName>
        <fullName evidence="7">Transcriptional repressor NrdR</fullName>
    </recommendedName>
</protein>
<evidence type="ECO:0000256" key="1">
    <source>
        <dbReference type="ARBA" id="ARBA00022491"/>
    </source>
</evidence>
<keyword evidence="5 7" id="KW-0238">DNA-binding</keyword>
<dbReference type="Pfam" id="PF03477">
    <property type="entry name" value="ATP-cone"/>
    <property type="match status" value="1"/>
</dbReference>
<dbReference type="GO" id="GO:0005524">
    <property type="term" value="F:ATP binding"/>
    <property type="evidence" value="ECO:0007669"/>
    <property type="project" value="UniProtKB-UniRule"/>
</dbReference>
<comment type="function">
    <text evidence="7">Negatively regulates transcription of bacterial ribonucleotide reductase nrd genes and operons by binding to NrdR-boxes.</text>
</comment>
<feature type="zinc finger region" evidence="7">
    <location>
        <begin position="3"/>
        <end position="34"/>
    </location>
</feature>
<keyword evidence="7" id="KW-0862">Zinc</keyword>
<keyword evidence="3 7" id="KW-0067">ATP-binding</keyword>
<accession>A0A8J8CE38</accession>
<keyword evidence="7" id="KW-0479">Metal-binding</keyword>
<dbReference type="PANTHER" id="PTHR30455:SF2">
    <property type="entry name" value="TRANSCRIPTIONAL REPRESSOR NRDR"/>
    <property type="match status" value="1"/>
</dbReference>